<dbReference type="NCBIfam" id="TIGR01488">
    <property type="entry name" value="HAD-SF-IB"/>
    <property type="match status" value="1"/>
</dbReference>
<evidence type="ECO:0000313" key="7">
    <source>
        <dbReference type="Proteomes" id="UP000186079"/>
    </source>
</evidence>
<evidence type="ECO:0000256" key="2">
    <source>
        <dbReference type="ARBA" id="ARBA00022801"/>
    </source>
</evidence>
<keyword evidence="1" id="KW-0479">Metal-binding</keyword>
<dbReference type="Pfam" id="PF12710">
    <property type="entry name" value="HAD"/>
    <property type="match status" value="1"/>
</dbReference>
<evidence type="ECO:0000313" key="6">
    <source>
        <dbReference type="Proteomes" id="UP000030980"/>
    </source>
</evidence>
<dbReference type="GO" id="GO:0046872">
    <property type="term" value="F:metal ion binding"/>
    <property type="evidence" value="ECO:0007669"/>
    <property type="project" value="UniProtKB-KW"/>
</dbReference>
<dbReference type="NCBIfam" id="TIGR01490">
    <property type="entry name" value="HAD-SF-IB-hyp1"/>
    <property type="match status" value="1"/>
</dbReference>
<name>A0A0B3BY36_9PSED</name>
<dbReference type="InterPro" id="IPR006385">
    <property type="entry name" value="HAD_hydro_SerB1"/>
</dbReference>
<dbReference type="PANTHER" id="PTHR43344">
    <property type="entry name" value="PHOSPHOSERINE PHOSPHATASE"/>
    <property type="match status" value="1"/>
</dbReference>
<dbReference type="SUPFAM" id="SSF56784">
    <property type="entry name" value="HAD-like"/>
    <property type="match status" value="1"/>
</dbReference>
<dbReference type="PANTHER" id="PTHR43344:SF13">
    <property type="entry name" value="PHOSPHATASE RV3661-RELATED"/>
    <property type="match status" value="1"/>
</dbReference>
<dbReference type="AlphaFoldDB" id="A0A0B3BY36"/>
<keyword evidence="2 4" id="KW-0378">Hydrolase</keyword>
<evidence type="ECO:0000256" key="3">
    <source>
        <dbReference type="ARBA" id="ARBA00022842"/>
    </source>
</evidence>
<dbReference type="Gene3D" id="3.40.50.1000">
    <property type="entry name" value="HAD superfamily/HAD-like"/>
    <property type="match status" value="1"/>
</dbReference>
<keyword evidence="6" id="KW-1185">Reference proteome</keyword>
<organism evidence="4 6">
    <name type="scientific">Pseudomonas flexibilis</name>
    <dbReference type="NCBI Taxonomy" id="706570"/>
    <lineage>
        <taxon>Bacteria</taxon>
        <taxon>Pseudomonadati</taxon>
        <taxon>Pseudomonadota</taxon>
        <taxon>Gammaproteobacteria</taxon>
        <taxon>Pseudomonadales</taxon>
        <taxon>Pseudomonadaceae</taxon>
        <taxon>Pseudomonas</taxon>
    </lineage>
</organism>
<sequence length="217" mass="24380">MALAIFDLDETLIAGNSPSLWGRYLGAQGWLDLEQFVPREQAMVRLYAERQLTLEDYLAFTLQPLAGRTPAECRALADRFAVEVIAPLFYAEALQCLERHREAGDQILVISATQRFLVEAICAQLDIQHALGTDMEVIDGRYTGLTQGILTYREGKIAALHAWQRQQSRPAETCHFYSDSQNDLPLLCAVDVPHAVNPDATLRAHAEAQGWDILDWR</sequence>
<dbReference type="Proteomes" id="UP000186079">
    <property type="component" value="Unassembled WGS sequence"/>
</dbReference>
<dbReference type="RefSeq" id="WP_039560393.1">
    <property type="nucleotide sequence ID" value="NZ_FMUP01000001.1"/>
</dbReference>
<accession>A0A0B3BY36</accession>
<reference evidence="4 6" key="1">
    <citation type="submission" date="2014-11" db="EMBL/GenBank/DDBJ databases">
        <title>Genome sequence of Pseudomonas tuomuerensis JCM 14085.</title>
        <authorList>
            <person name="Shin S.-K."/>
            <person name="Yi H."/>
        </authorList>
    </citation>
    <scope>NUCLEOTIDE SEQUENCE [LARGE SCALE GENOMIC DNA]</scope>
    <source>
        <strain evidence="4 6">JCM 14085</strain>
    </source>
</reference>
<dbReference type="Proteomes" id="UP000030980">
    <property type="component" value="Unassembled WGS sequence"/>
</dbReference>
<dbReference type="PATRIC" id="fig|706570.3.peg.1291"/>
<dbReference type="STRING" id="706570.PT85_05915"/>
<dbReference type="EMBL" id="JTAK01000002">
    <property type="protein sequence ID" value="KHO65589.1"/>
    <property type="molecule type" value="Genomic_DNA"/>
</dbReference>
<accession>A0A0B2DA15</accession>
<gene>
    <name evidence="4" type="ORF">PT85_05915</name>
    <name evidence="5" type="ORF">SAMN05421672_10716</name>
</gene>
<evidence type="ECO:0000313" key="4">
    <source>
        <dbReference type="EMBL" id="KHO65589.1"/>
    </source>
</evidence>
<dbReference type="GO" id="GO:0016787">
    <property type="term" value="F:hydrolase activity"/>
    <property type="evidence" value="ECO:0007669"/>
    <property type="project" value="UniProtKB-KW"/>
</dbReference>
<dbReference type="OrthoDB" id="9784466at2"/>
<dbReference type="EMBL" id="FTMC01000007">
    <property type="protein sequence ID" value="SIQ50250.1"/>
    <property type="molecule type" value="Genomic_DNA"/>
</dbReference>
<dbReference type="CDD" id="cd02612">
    <property type="entry name" value="HAD_PGPPase"/>
    <property type="match status" value="1"/>
</dbReference>
<keyword evidence="3" id="KW-0460">Magnesium</keyword>
<dbReference type="Gene3D" id="1.20.1440.100">
    <property type="entry name" value="SG protein - dephosphorylation function"/>
    <property type="match status" value="1"/>
</dbReference>
<proteinExistence type="predicted"/>
<protein>
    <submittedName>
        <fullName evidence="4">HAD family hydrolase</fullName>
    </submittedName>
    <submittedName>
        <fullName evidence="5">HAD-superfamily subfamily IB hydrolase, TIGR01490</fullName>
    </submittedName>
</protein>
<evidence type="ECO:0000313" key="5">
    <source>
        <dbReference type="EMBL" id="SIQ50250.1"/>
    </source>
</evidence>
<evidence type="ECO:0000256" key="1">
    <source>
        <dbReference type="ARBA" id="ARBA00022723"/>
    </source>
</evidence>
<dbReference type="InterPro" id="IPR023214">
    <property type="entry name" value="HAD_sf"/>
</dbReference>
<dbReference type="InterPro" id="IPR036412">
    <property type="entry name" value="HAD-like_sf"/>
</dbReference>
<dbReference type="InterPro" id="IPR050582">
    <property type="entry name" value="HAD-like_SerB"/>
</dbReference>
<reference evidence="5 7" key="2">
    <citation type="submission" date="2017-01" db="EMBL/GenBank/DDBJ databases">
        <authorList>
            <person name="Mah S.A."/>
            <person name="Swanson W.J."/>
            <person name="Moy G.W."/>
            <person name="Vacquier V.D."/>
        </authorList>
    </citation>
    <scope>NUCLEOTIDE SEQUENCE [LARGE SCALE GENOMIC DNA]</scope>
    <source>
        <strain evidence="5 7">ATCC 29606</strain>
    </source>
</reference>